<gene>
    <name evidence="8" type="ORF">AOQ71_09340</name>
</gene>
<dbReference type="InterPro" id="IPR023650">
    <property type="entry name" value="Beta-lactam_class-A_AS"/>
</dbReference>
<dbReference type="EC" id="3.5.2.6" evidence="3 6"/>
<dbReference type="GO" id="GO:0046677">
    <property type="term" value="P:response to antibiotic"/>
    <property type="evidence" value="ECO:0007669"/>
    <property type="project" value="UniProtKB-UniRule"/>
</dbReference>
<sequence length="294" mass="31108">MLTRRQFSSSAFAIAGGLFLPDVSVAASGGTAPLIEAIKQLEQKSGGRLGVSVLDTNSGVPIHHRGDERFPMCSTFKVLAAAAILKDVGSKLEGLERRVRIEQADLVEYSPVTSKHVGGEGMSLRELCEAAITLSDNTAGNALLKNIGGPAGLTSFARSLGDETTRLDRIETELNEAAPGDPRDTTTPNAMAANFRRLLLGDALVPEGRDQLIKWLVANKTGDSRLRAGLPQGWRVGDKTGSGQRETANDVAIVWPPERSPIIIAVYLTGASLDPNGRNDVIASVGREVGKAFG</sequence>
<dbReference type="NCBIfam" id="NF033103">
    <property type="entry name" value="bla_class_A"/>
    <property type="match status" value="1"/>
</dbReference>
<evidence type="ECO:0000256" key="2">
    <source>
        <dbReference type="ARBA" id="ARBA00009009"/>
    </source>
</evidence>
<evidence type="ECO:0000259" key="7">
    <source>
        <dbReference type="Pfam" id="PF13354"/>
    </source>
</evidence>
<comment type="similarity">
    <text evidence="2 6">Belongs to the class-A beta-lactamase family.</text>
</comment>
<reference evidence="8 9" key="1">
    <citation type="submission" date="2015-09" db="EMBL/GenBank/DDBJ databases">
        <title>Draft Genome Sequence of Bradyrhizobium manausense Strain BR 3351T, a Novel Symbiotic Nitrogen-Fixing Alphaproteobacterium Isolated from Brazilian Amazon Rain Forest.</title>
        <authorList>
            <person name="De Araujo J.L."/>
            <person name="Zilli J.E."/>
        </authorList>
    </citation>
    <scope>NUCLEOTIDE SEQUENCE [LARGE SCALE GENOMIC DNA]</scope>
    <source>
        <strain evidence="8 9">BR3351</strain>
    </source>
</reference>
<keyword evidence="9" id="KW-1185">Reference proteome</keyword>
<keyword evidence="4 6" id="KW-0378">Hydrolase</keyword>
<dbReference type="InterPro" id="IPR012338">
    <property type="entry name" value="Beta-lactam/transpept-like"/>
</dbReference>
<dbReference type="PRINTS" id="PR00118">
    <property type="entry name" value="BLACTAMASEA"/>
</dbReference>
<dbReference type="Proteomes" id="UP000051936">
    <property type="component" value="Unassembled WGS sequence"/>
</dbReference>
<proteinExistence type="inferred from homology"/>
<organism evidence="8 9">
    <name type="scientific">Bradyrhizobium manausense</name>
    <dbReference type="NCBI Taxonomy" id="989370"/>
    <lineage>
        <taxon>Bacteria</taxon>
        <taxon>Pseudomonadati</taxon>
        <taxon>Pseudomonadota</taxon>
        <taxon>Alphaproteobacteria</taxon>
        <taxon>Hyphomicrobiales</taxon>
        <taxon>Nitrobacteraceae</taxon>
        <taxon>Bradyrhizobium</taxon>
    </lineage>
</organism>
<dbReference type="InterPro" id="IPR000871">
    <property type="entry name" value="Beta-lactam_class-A"/>
</dbReference>
<dbReference type="EMBL" id="LJYG01000043">
    <property type="protein sequence ID" value="KRQ15425.1"/>
    <property type="molecule type" value="Genomic_DNA"/>
</dbReference>
<dbReference type="SUPFAM" id="SSF56601">
    <property type="entry name" value="beta-lactamase/transpeptidase-like"/>
    <property type="match status" value="1"/>
</dbReference>
<accession>A0A0R3DZN2</accession>
<dbReference type="GO" id="GO:0030655">
    <property type="term" value="P:beta-lactam antibiotic catabolic process"/>
    <property type="evidence" value="ECO:0007669"/>
    <property type="project" value="InterPro"/>
</dbReference>
<evidence type="ECO:0000256" key="6">
    <source>
        <dbReference type="RuleBase" id="RU361140"/>
    </source>
</evidence>
<dbReference type="PANTHER" id="PTHR35333">
    <property type="entry name" value="BETA-LACTAMASE"/>
    <property type="match status" value="1"/>
</dbReference>
<evidence type="ECO:0000256" key="4">
    <source>
        <dbReference type="ARBA" id="ARBA00022801"/>
    </source>
</evidence>
<dbReference type="GO" id="GO:0008800">
    <property type="term" value="F:beta-lactamase activity"/>
    <property type="evidence" value="ECO:0007669"/>
    <property type="project" value="UniProtKB-UniRule"/>
</dbReference>
<evidence type="ECO:0000256" key="5">
    <source>
        <dbReference type="ARBA" id="ARBA00023251"/>
    </source>
</evidence>
<dbReference type="InterPro" id="IPR045155">
    <property type="entry name" value="Beta-lactam_cat"/>
</dbReference>
<dbReference type="RefSeq" id="WP_057744857.1">
    <property type="nucleotide sequence ID" value="NZ_LJYG01000043.1"/>
</dbReference>
<evidence type="ECO:0000256" key="1">
    <source>
        <dbReference type="ARBA" id="ARBA00001526"/>
    </source>
</evidence>
<evidence type="ECO:0000313" key="8">
    <source>
        <dbReference type="EMBL" id="KRQ15425.1"/>
    </source>
</evidence>
<evidence type="ECO:0000256" key="3">
    <source>
        <dbReference type="ARBA" id="ARBA00012865"/>
    </source>
</evidence>
<protein>
    <recommendedName>
        <fullName evidence="3 6">Beta-lactamase</fullName>
        <ecNumber evidence="3 6">3.5.2.6</ecNumber>
    </recommendedName>
</protein>
<dbReference type="Pfam" id="PF13354">
    <property type="entry name" value="Beta-lactamase2"/>
    <property type="match status" value="1"/>
</dbReference>
<dbReference type="STRING" id="989370.AOQ71_09340"/>
<dbReference type="PROSITE" id="PS00146">
    <property type="entry name" value="BETA_LACTAMASE_A"/>
    <property type="match status" value="1"/>
</dbReference>
<dbReference type="PANTHER" id="PTHR35333:SF3">
    <property type="entry name" value="BETA-LACTAMASE-TYPE TRANSPEPTIDASE FOLD CONTAINING PROTEIN"/>
    <property type="match status" value="1"/>
</dbReference>
<evidence type="ECO:0000313" key="9">
    <source>
        <dbReference type="Proteomes" id="UP000051936"/>
    </source>
</evidence>
<feature type="domain" description="Beta-lactamase class A catalytic" evidence="7">
    <location>
        <begin position="50"/>
        <end position="267"/>
    </location>
</feature>
<comment type="catalytic activity">
    <reaction evidence="1 6">
        <text>a beta-lactam + H2O = a substituted beta-amino acid</text>
        <dbReference type="Rhea" id="RHEA:20401"/>
        <dbReference type="ChEBI" id="CHEBI:15377"/>
        <dbReference type="ChEBI" id="CHEBI:35627"/>
        <dbReference type="ChEBI" id="CHEBI:140347"/>
        <dbReference type="EC" id="3.5.2.6"/>
    </reaction>
</comment>
<dbReference type="AlphaFoldDB" id="A0A0R3DZN2"/>
<keyword evidence="5 6" id="KW-0046">Antibiotic resistance</keyword>
<name>A0A0R3DZN2_9BRAD</name>
<dbReference type="Gene3D" id="3.40.710.10">
    <property type="entry name" value="DD-peptidase/beta-lactamase superfamily"/>
    <property type="match status" value="1"/>
</dbReference>
<dbReference type="OrthoDB" id="9784149at2"/>
<comment type="caution">
    <text evidence="8">The sequence shown here is derived from an EMBL/GenBank/DDBJ whole genome shotgun (WGS) entry which is preliminary data.</text>
</comment>